<feature type="transmembrane region" description="Helical" evidence="1">
    <location>
        <begin position="21"/>
        <end position="40"/>
    </location>
</feature>
<dbReference type="RefSeq" id="WP_318351790.1">
    <property type="nucleotide sequence ID" value="NZ_JAWQEV010000001.1"/>
</dbReference>
<accession>A0ABU4GVZ8</accession>
<sequence length="60" mass="6440">MSERDDDGPSVERAPAAKNGWWWRVVALFAGVPPVAVYGAEDEVDAERSAGAPRPSNVTE</sequence>
<comment type="caution">
    <text evidence="2">The sequence shown here is derived from an EMBL/GenBank/DDBJ whole genome shotgun (WGS) entry which is preliminary data.</text>
</comment>
<name>A0ABU4GVZ8_9MICO</name>
<keyword evidence="1" id="KW-1133">Transmembrane helix</keyword>
<organism evidence="2 3">
    <name type="scientific">Microbacterium arthrosphaerae</name>
    <dbReference type="NCBI Taxonomy" id="792652"/>
    <lineage>
        <taxon>Bacteria</taxon>
        <taxon>Bacillati</taxon>
        <taxon>Actinomycetota</taxon>
        <taxon>Actinomycetes</taxon>
        <taxon>Micrococcales</taxon>
        <taxon>Microbacteriaceae</taxon>
        <taxon>Microbacterium</taxon>
    </lineage>
</organism>
<dbReference type="EMBL" id="JAWQEV010000001">
    <property type="protein sequence ID" value="MDW4571236.1"/>
    <property type="molecule type" value="Genomic_DNA"/>
</dbReference>
<evidence type="ECO:0000313" key="2">
    <source>
        <dbReference type="EMBL" id="MDW4571236.1"/>
    </source>
</evidence>
<protein>
    <submittedName>
        <fullName evidence="2">Uncharacterized protein</fullName>
    </submittedName>
</protein>
<keyword evidence="1" id="KW-0812">Transmembrane</keyword>
<proteinExistence type="predicted"/>
<keyword evidence="1" id="KW-0472">Membrane</keyword>
<dbReference type="Proteomes" id="UP001283109">
    <property type="component" value="Unassembled WGS sequence"/>
</dbReference>
<keyword evidence="3" id="KW-1185">Reference proteome</keyword>
<gene>
    <name evidence="2" type="ORF">R8Z58_00410</name>
</gene>
<reference evidence="2 3" key="1">
    <citation type="submission" date="2023-11" db="EMBL/GenBank/DDBJ databases">
        <title>Draft genome sequence of Microbacterium arthrosphaerae JCM 30492.</title>
        <authorList>
            <person name="Zhang G."/>
            <person name="Ding Y."/>
        </authorList>
    </citation>
    <scope>NUCLEOTIDE SEQUENCE [LARGE SCALE GENOMIC DNA]</scope>
    <source>
        <strain evidence="2 3">JCM 30492</strain>
    </source>
</reference>
<evidence type="ECO:0000256" key="1">
    <source>
        <dbReference type="SAM" id="Phobius"/>
    </source>
</evidence>
<evidence type="ECO:0000313" key="3">
    <source>
        <dbReference type="Proteomes" id="UP001283109"/>
    </source>
</evidence>